<dbReference type="RefSeq" id="WP_178138574.1">
    <property type="nucleotide sequence ID" value="NZ_FQYT01000019.1"/>
</dbReference>
<dbReference type="AlphaFoldDB" id="A0A1M6IU54"/>
<organism evidence="2 3">
    <name type="scientific">Parasporobacterium paucivorans DSM 15970</name>
    <dbReference type="NCBI Taxonomy" id="1122934"/>
    <lineage>
        <taxon>Bacteria</taxon>
        <taxon>Bacillati</taxon>
        <taxon>Bacillota</taxon>
        <taxon>Clostridia</taxon>
        <taxon>Lachnospirales</taxon>
        <taxon>Lachnospiraceae</taxon>
        <taxon>Parasporobacterium</taxon>
    </lineage>
</organism>
<proteinExistence type="predicted"/>
<accession>A0A1M6IU54</accession>
<evidence type="ECO:0000313" key="2">
    <source>
        <dbReference type="EMBL" id="SHJ37966.1"/>
    </source>
</evidence>
<dbReference type="Proteomes" id="UP000184342">
    <property type="component" value="Unassembled WGS sequence"/>
</dbReference>
<keyword evidence="1" id="KW-0812">Transmembrane</keyword>
<keyword evidence="3" id="KW-1185">Reference proteome</keyword>
<evidence type="ECO:0000313" key="3">
    <source>
        <dbReference type="Proteomes" id="UP000184342"/>
    </source>
</evidence>
<protein>
    <submittedName>
        <fullName evidence="2">Uncharacterized protein</fullName>
    </submittedName>
</protein>
<gene>
    <name evidence="2" type="ORF">SAMN02745691_01854</name>
</gene>
<keyword evidence="1" id="KW-1133">Transmembrane helix</keyword>
<feature type="transmembrane region" description="Helical" evidence="1">
    <location>
        <begin position="34"/>
        <end position="54"/>
    </location>
</feature>
<dbReference type="EMBL" id="FQYT01000019">
    <property type="protein sequence ID" value="SHJ37966.1"/>
    <property type="molecule type" value="Genomic_DNA"/>
</dbReference>
<dbReference type="STRING" id="1122934.SAMN02745691_01854"/>
<keyword evidence="1" id="KW-0472">Membrane</keyword>
<sequence>MAVNFIGPILMALLVASAIGVITGLVVKNKKVLLISFIALVVIVAIYVILSMFFE</sequence>
<evidence type="ECO:0000256" key="1">
    <source>
        <dbReference type="SAM" id="Phobius"/>
    </source>
</evidence>
<name>A0A1M6IU54_9FIRM</name>
<reference evidence="2 3" key="1">
    <citation type="submission" date="2016-11" db="EMBL/GenBank/DDBJ databases">
        <authorList>
            <person name="Jaros S."/>
            <person name="Januszkiewicz K."/>
            <person name="Wedrychowicz H."/>
        </authorList>
    </citation>
    <scope>NUCLEOTIDE SEQUENCE [LARGE SCALE GENOMIC DNA]</scope>
    <source>
        <strain evidence="2 3">DSM 15970</strain>
    </source>
</reference>
<feature type="transmembrane region" description="Helical" evidence="1">
    <location>
        <begin position="6"/>
        <end position="27"/>
    </location>
</feature>